<evidence type="ECO:0000256" key="1">
    <source>
        <dbReference type="SAM" id="Coils"/>
    </source>
</evidence>
<accession>A0A9W8JZ65</accession>
<dbReference type="EMBL" id="JANKHO010000634">
    <property type="protein sequence ID" value="KAJ3507692.1"/>
    <property type="molecule type" value="Genomic_DNA"/>
</dbReference>
<proteinExistence type="predicted"/>
<feature type="region of interest" description="Disordered" evidence="2">
    <location>
        <begin position="159"/>
        <end position="181"/>
    </location>
</feature>
<keyword evidence="1" id="KW-0175">Coiled coil</keyword>
<sequence length="469" mass="50152">MPTIPPYLTGGALLHPIQPHRSSSQRDNPTTRTGTHINSQSAAIASAEDHQLPQTTNFHQHIPLNHPDESPFPDTYPRPPASGSSNELVVADMQANPTQEPVVIINGNHEPNLGPPLNTVRRKSFAQNLLDDQLSDGEMSMELATPLLPVSMISAPVHPTSPLAPSTAASSQAPSSSPGAAAGGLSPLISIPSLTLPIEGGDPRYVNDPHGVMEVSDRRTGGQINEEHDDHGVGFNIRTDREHDQIGPQPSPSSSLGTSPSSPHSVTASMPLEDPFIVPRLVPGSMLTSTPPPSHLSHRHSHHSHHHSNPFDLHVDHGNPDDTDGPPGYEYEHSFDDTHHSFDLRSDEGSPTLSQMMLSAAASATSSAGLTSGARSGTHSGTNLPDSMRSPAHSLGVLHPAQTSAVNARARVNAEDLTSELERVEAELMSTQTELEVGEDVLVHLEDLVKELRRRERQEAEDEKQSGPP</sequence>
<evidence type="ECO:0000313" key="4">
    <source>
        <dbReference type="Proteomes" id="UP001148786"/>
    </source>
</evidence>
<name>A0A9W8JZ65_9AGAR</name>
<dbReference type="AlphaFoldDB" id="A0A9W8JZ65"/>
<feature type="coiled-coil region" evidence="1">
    <location>
        <begin position="407"/>
        <end position="465"/>
    </location>
</feature>
<protein>
    <submittedName>
        <fullName evidence="3">Uncharacterized protein</fullName>
    </submittedName>
</protein>
<feature type="compositionally biased region" description="Polar residues" evidence="2">
    <location>
        <begin position="20"/>
        <end position="43"/>
    </location>
</feature>
<organism evidence="3 4">
    <name type="scientific">Agrocybe chaxingu</name>
    <dbReference type="NCBI Taxonomy" id="84603"/>
    <lineage>
        <taxon>Eukaryota</taxon>
        <taxon>Fungi</taxon>
        <taxon>Dikarya</taxon>
        <taxon>Basidiomycota</taxon>
        <taxon>Agaricomycotina</taxon>
        <taxon>Agaricomycetes</taxon>
        <taxon>Agaricomycetidae</taxon>
        <taxon>Agaricales</taxon>
        <taxon>Agaricineae</taxon>
        <taxon>Strophariaceae</taxon>
        <taxon>Agrocybe</taxon>
    </lineage>
</organism>
<feature type="compositionally biased region" description="Low complexity" evidence="2">
    <location>
        <begin position="252"/>
        <end position="265"/>
    </location>
</feature>
<feature type="compositionally biased region" description="Low complexity" evidence="2">
    <location>
        <begin position="160"/>
        <end position="181"/>
    </location>
</feature>
<feature type="region of interest" description="Disordered" evidence="2">
    <location>
        <begin position="200"/>
        <end position="270"/>
    </location>
</feature>
<gene>
    <name evidence="3" type="ORF">NLJ89_g6164</name>
</gene>
<feature type="region of interest" description="Disordered" evidence="2">
    <location>
        <begin position="282"/>
        <end position="350"/>
    </location>
</feature>
<comment type="caution">
    <text evidence="3">The sequence shown here is derived from an EMBL/GenBank/DDBJ whole genome shotgun (WGS) entry which is preliminary data.</text>
</comment>
<feature type="region of interest" description="Disordered" evidence="2">
    <location>
        <begin position="1"/>
        <end position="45"/>
    </location>
</feature>
<feature type="compositionally biased region" description="Basic residues" evidence="2">
    <location>
        <begin position="296"/>
        <end position="308"/>
    </location>
</feature>
<feature type="compositionally biased region" description="Basic and acidic residues" evidence="2">
    <location>
        <begin position="330"/>
        <end position="348"/>
    </location>
</feature>
<keyword evidence="4" id="KW-1185">Reference proteome</keyword>
<feature type="compositionally biased region" description="Basic and acidic residues" evidence="2">
    <location>
        <begin position="215"/>
        <end position="245"/>
    </location>
</feature>
<dbReference type="Proteomes" id="UP001148786">
    <property type="component" value="Unassembled WGS sequence"/>
</dbReference>
<evidence type="ECO:0000256" key="2">
    <source>
        <dbReference type="SAM" id="MobiDB-lite"/>
    </source>
</evidence>
<evidence type="ECO:0000313" key="3">
    <source>
        <dbReference type="EMBL" id="KAJ3507692.1"/>
    </source>
</evidence>
<reference evidence="3" key="1">
    <citation type="submission" date="2022-07" db="EMBL/GenBank/DDBJ databases">
        <title>Genome Sequence of Agrocybe chaxingu.</title>
        <authorList>
            <person name="Buettner E."/>
        </authorList>
    </citation>
    <scope>NUCLEOTIDE SEQUENCE</scope>
    <source>
        <strain evidence="3">MP-N11</strain>
    </source>
</reference>